<keyword evidence="10" id="KW-1185">Reference proteome</keyword>
<evidence type="ECO:0000256" key="6">
    <source>
        <dbReference type="ARBA" id="ARBA00023033"/>
    </source>
</evidence>
<dbReference type="Gene3D" id="1.10.630.10">
    <property type="entry name" value="Cytochrome P450"/>
    <property type="match status" value="1"/>
</dbReference>
<dbReference type="Proteomes" id="UP001159364">
    <property type="component" value="Linkage Group LG06"/>
</dbReference>
<comment type="caution">
    <text evidence="9">The sequence shown here is derived from an EMBL/GenBank/DDBJ whole genome shotgun (WGS) entry which is preliminary data.</text>
</comment>
<feature type="binding site" description="axial binding residue" evidence="7">
    <location>
        <position position="457"/>
    </location>
    <ligand>
        <name>heme</name>
        <dbReference type="ChEBI" id="CHEBI:30413"/>
    </ligand>
    <ligandPart>
        <name>Fe</name>
        <dbReference type="ChEBI" id="CHEBI:18248"/>
    </ligandPart>
</feature>
<evidence type="ECO:0000313" key="9">
    <source>
        <dbReference type="EMBL" id="KAJ8763240.1"/>
    </source>
</evidence>
<keyword evidence="4 8" id="KW-0560">Oxidoreductase</keyword>
<dbReference type="EMBL" id="JAIWQS010000006">
    <property type="protein sequence ID" value="KAJ8763240.1"/>
    <property type="molecule type" value="Genomic_DNA"/>
</dbReference>
<dbReference type="PRINTS" id="PR00463">
    <property type="entry name" value="EP450I"/>
</dbReference>
<comment type="cofactor">
    <cofactor evidence="7">
        <name>heme</name>
        <dbReference type="ChEBI" id="CHEBI:30413"/>
    </cofactor>
</comment>
<dbReference type="Pfam" id="PF00067">
    <property type="entry name" value="p450"/>
    <property type="match status" value="1"/>
</dbReference>
<dbReference type="GO" id="GO:0004497">
    <property type="term" value="F:monooxygenase activity"/>
    <property type="evidence" value="ECO:0007669"/>
    <property type="project" value="UniProtKB-KW"/>
</dbReference>
<dbReference type="AlphaFoldDB" id="A0AAV8T908"/>
<accession>A0AAV8T908</accession>
<keyword evidence="2 7" id="KW-0349">Heme</keyword>
<evidence type="ECO:0000256" key="8">
    <source>
        <dbReference type="RuleBase" id="RU000461"/>
    </source>
</evidence>
<dbReference type="InterPro" id="IPR017972">
    <property type="entry name" value="Cyt_P450_CS"/>
</dbReference>
<proteinExistence type="inferred from homology"/>
<dbReference type="PROSITE" id="PS00086">
    <property type="entry name" value="CYTOCHROME_P450"/>
    <property type="match status" value="1"/>
</dbReference>
<dbReference type="InterPro" id="IPR036396">
    <property type="entry name" value="Cyt_P450_sf"/>
</dbReference>
<dbReference type="GO" id="GO:0020037">
    <property type="term" value="F:heme binding"/>
    <property type="evidence" value="ECO:0007669"/>
    <property type="project" value="InterPro"/>
</dbReference>
<dbReference type="InterPro" id="IPR050651">
    <property type="entry name" value="Plant_Cytochrome_P450_Monoox"/>
</dbReference>
<evidence type="ECO:0008006" key="11">
    <source>
        <dbReference type="Google" id="ProtNLM"/>
    </source>
</evidence>
<dbReference type="PANTHER" id="PTHR47947">
    <property type="entry name" value="CYTOCHROME P450 82C3-RELATED"/>
    <property type="match status" value="1"/>
</dbReference>
<sequence length="519" mass="58904">MHSYFNYLLLLIPSVDISGIAMENLCYFLAFFASILLIKHVLCRSKSLPPSPSSLPIIGHLHLVKQPLHRSLENLLKKHGPILYLQLGFRSALVLSSPSAVEECFTKNDIVVANRPPSLVADHTTYDYTTFVFAPYGDLWRTLRRFTVAEILSHNSLQKSSLIWAEEVRSILRLVSKVSNRKAVNLHHFFMLLSFNINMRLAAGKKCVEDEEACTDSGKQYLLELKETFSPVRSMDLCEFFPALRLLGYRGLANTWIDLHRKRDKFLGDLVEEIRLKIKVSPSGIADRTVIESLLSLQKSQPKIYSDDIIKGIIMVMFIAGTHTTALTLEWVMSLLLNHPEELKKVKAEIDTQAGYSRLLEESDLPKLPYLRCVVNETLRLYPAFPLLLPHCPSDDISVSGYKVEKDTILMVNVWAMHRDPNVWEEPEIFKPERFKGFEGERDGSKFIPFGMGRRACPGGAMAMHTIMLALGSLIQCFDWGRVGEEMLDMDERDGLTLARVRPLVAACTPRESMITLYS</sequence>
<evidence type="ECO:0000256" key="3">
    <source>
        <dbReference type="ARBA" id="ARBA00022723"/>
    </source>
</evidence>
<reference evidence="9 10" key="1">
    <citation type="submission" date="2021-09" db="EMBL/GenBank/DDBJ databases">
        <title>Genomic insights and catalytic innovation underlie evolution of tropane alkaloids biosynthesis.</title>
        <authorList>
            <person name="Wang Y.-J."/>
            <person name="Tian T."/>
            <person name="Huang J.-P."/>
            <person name="Huang S.-X."/>
        </authorList>
    </citation>
    <scope>NUCLEOTIDE SEQUENCE [LARGE SCALE GENOMIC DNA]</scope>
    <source>
        <strain evidence="9">KIB-2018</strain>
        <tissue evidence="9">Leaf</tissue>
    </source>
</reference>
<evidence type="ECO:0000313" key="10">
    <source>
        <dbReference type="Proteomes" id="UP001159364"/>
    </source>
</evidence>
<evidence type="ECO:0000256" key="2">
    <source>
        <dbReference type="ARBA" id="ARBA00022617"/>
    </source>
</evidence>
<dbReference type="InterPro" id="IPR001128">
    <property type="entry name" value="Cyt_P450"/>
</dbReference>
<name>A0AAV8T908_9ROSI</name>
<dbReference type="GO" id="GO:0005506">
    <property type="term" value="F:iron ion binding"/>
    <property type="evidence" value="ECO:0007669"/>
    <property type="project" value="InterPro"/>
</dbReference>
<gene>
    <name evidence="9" type="ORF">K2173_026141</name>
</gene>
<keyword evidence="5 7" id="KW-0408">Iron</keyword>
<dbReference type="SUPFAM" id="SSF48264">
    <property type="entry name" value="Cytochrome P450"/>
    <property type="match status" value="1"/>
</dbReference>
<dbReference type="PRINTS" id="PR00385">
    <property type="entry name" value="P450"/>
</dbReference>
<evidence type="ECO:0000256" key="5">
    <source>
        <dbReference type="ARBA" id="ARBA00023004"/>
    </source>
</evidence>
<dbReference type="InterPro" id="IPR002401">
    <property type="entry name" value="Cyt_P450_E_grp-I"/>
</dbReference>
<keyword evidence="3 7" id="KW-0479">Metal-binding</keyword>
<dbReference type="FunFam" id="1.10.630.10:FF:000081">
    <property type="entry name" value="Cytochrome P450 CYP81N5"/>
    <property type="match status" value="1"/>
</dbReference>
<protein>
    <recommendedName>
        <fullName evidence="11">Cytochrome P450</fullName>
    </recommendedName>
</protein>
<comment type="similarity">
    <text evidence="1 8">Belongs to the cytochrome P450 family.</text>
</comment>
<evidence type="ECO:0000256" key="7">
    <source>
        <dbReference type="PIRSR" id="PIRSR602401-1"/>
    </source>
</evidence>
<dbReference type="CDD" id="cd20653">
    <property type="entry name" value="CYP81"/>
    <property type="match status" value="1"/>
</dbReference>
<keyword evidence="6 8" id="KW-0503">Monooxygenase</keyword>
<evidence type="ECO:0000256" key="4">
    <source>
        <dbReference type="ARBA" id="ARBA00023002"/>
    </source>
</evidence>
<evidence type="ECO:0000256" key="1">
    <source>
        <dbReference type="ARBA" id="ARBA00010617"/>
    </source>
</evidence>
<organism evidence="9 10">
    <name type="scientific">Erythroxylum novogranatense</name>
    <dbReference type="NCBI Taxonomy" id="1862640"/>
    <lineage>
        <taxon>Eukaryota</taxon>
        <taxon>Viridiplantae</taxon>
        <taxon>Streptophyta</taxon>
        <taxon>Embryophyta</taxon>
        <taxon>Tracheophyta</taxon>
        <taxon>Spermatophyta</taxon>
        <taxon>Magnoliopsida</taxon>
        <taxon>eudicotyledons</taxon>
        <taxon>Gunneridae</taxon>
        <taxon>Pentapetalae</taxon>
        <taxon>rosids</taxon>
        <taxon>fabids</taxon>
        <taxon>Malpighiales</taxon>
        <taxon>Erythroxylaceae</taxon>
        <taxon>Erythroxylum</taxon>
    </lineage>
</organism>
<dbReference type="GO" id="GO:0016705">
    <property type="term" value="F:oxidoreductase activity, acting on paired donors, with incorporation or reduction of molecular oxygen"/>
    <property type="evidence" value="ECO:0007669"/>
    <property type="project" value="InterPro"/>
</dbReference>
<dbReference type="PANTHER" id="PTHR47947:SF13">
    <property type="entry name" value="CYTOCHROME P450, FAMILY 81, SUBFAMILY K, POLYPEPTIDE 1-RELATED"/>
    <property type="match status" value="1"/>
</dbReference>